<dbReference type="InterPro" id="IPR029787">
    <property type="entry name" value="Nucleotide_cyclase"/>
</dbReference>
<protein>
    <submittedName>
        <fullName evidence="1">Adenylate/guanylate cyclase domain-containing protein</fullName>
    </submittedName>
</protein>
<dbReference type="AlphaFoldDB" id="A0A8J7HVC4"/>
<dbReference type="SUPFAM" id="SSF55073">
    <property type="entry name" value="Nucleotide cyclase"/>
    <property type="match status" value="1"/>
</dbReference>
<evidence type="ECO:0000313" key="2">
    <source>
        <dbReference type="Proteomes" id="UP000632766"/>
    </source>
</evidence>
<keyword evidence="2" id="KW-1185">Reference proteome</keyword>
<accession>A0A8J7HVC4</accession>
<dbReference type="Gene3D" id="3.30.70.1230">
    <property type="entry name" value="Nucleotide cyclase"/>
    <property type="match status" value="1"/>
</dbReference>
<name>A0A8J7HVC4_9NOST</name>
<sequence>MKKTVTVVELDLVGYGNLVKKGEEEYGVDIVPRLNQQIQGFIDGGLNKVNQKREEVVIARNGDNAVILFEDANDAYRFAEAVHQATQLHNANKTEPSAKRWFRIGAATGEITEDNGRVTGYVIVKAYRLEASAKLGEFVVDSDTYQALDFELQQKYGIEETLNGKYDESFRVRRCKMISDSNLTTTEPTVRTELTPKGVSNLFYQLNPPDQNQYLMTFIGMPQEHRPSNDLTIFDKRGKILDWAVNNNKLQELQDALLELIQRQPRP</sequence>
<organism evidence="1 2">
    <name type="scientific">Amazonocrinis nigriterrae CENA67</name>
    <dbReference type="NCBI Taxonomy" id="2794033"/>
    <lineage>
        <taxon>Bacteria</taxon>
        <taxon>Bacillati</taxon>
        <taxon>Cyanobacteriota</taxon>
        <taxon>Cyanophyceae</taxon>
        <taxon>Nostocales</taxon>
        <taxon>Nostocaceae</taxon>
        <taxon>Amazonocrinis</taxon>
        <taxon>Amazonocrinis nigriterrae</taxon>
    </lineage>
</organism>
<dbReference type="EMBL" id="JAECZC010000102">
    <property type="protein sequence ID" value="MBH8566668.1"/>
    <property type="molecule type" value="Genomic_DNA"/>
</dbReference>
<evidence type="ECO:0000313" key="1">
    <source>
        <dbReference type="EMBL" id="MBH8566668.1"/>
    </source>
</evidence>
<gene>
    <name evidence="1" type="ORF">I8748_31715</name>
</gene>
<reference evidence="1 2" key="1">
    <citation type="journal article" date="2021" name="Int. J. Syst. Evol. Microbiol.">
        <title>Amazonocrinis nigriterrae gen. nov., sp. nov., Atlanticothrix silvestris gen. nov., sp. nov. and Dendronalium phyllosphericum gen. nov., sp. nov., nostocacean cyanobacteria from Brazilian environments.</title>
        <authorList>
            <person name="Alvarenga D.O."/>
            <person name="Andreote A.P.D."/>
            <person name="Branco L.H.Z."/>
            <person name="Delbaje E."/>
            <person name="Cruz R.B."/>
            <person name="Varani A.M."/>
            <person name="Fiore M.F."/>
        </authorList>
    </citation>
    <scope>NUCLEOTIDE SEQUENCE [LARGE SCALE GENOMIC DNA]</scope>
    <source>
        <strain evidence="1 2">CENA67</strain>
    </source>
</reference>
<comment type="caution">
    <text evidence="1">The sequence shown here is derived from an EMBL/GenBank/DDBJ whole genome shotgun (WGS) entry which is preliminary data.</text>
</comment>
<proteinExistence type="predicted"/>
<dbReference type="RefSeq" id="WP_198128408.1">
    <property type="nucleotide sequence ID" value="NZ_JAECZC010000102.1"/>
</dbReference>
<dbReference type="Proteomes" id="UP000632766">
    <property type="component" value="Unassembled WGS sequence"/>
</dbReference>